<dbReference type="EMBL" id="DVMS01000117">
    <property type="protein sequence ID" value="HIU38820.1"/>
    <property type="molecule type" value="Genomic_DNA"/>
</dbReference>
<evidence type="ECO:0000256" key="3">
    <source>
        <dbReference type="SAM" id="SignalP"/>
    </source>
</evidence>
<dbReference type="Proteomes" id="UP000824076">
    <property type="component" value="Unassembled WGS sequence"/>
</dbReference>
<reference evidence="5" key="2">
    <citation type="journal article" date="2021" name="PeerJ">
        <title>Extensive microbial diversity within the chicken gut microbiome revealed by metagenomics and culture.</title>
        <authorList>
            <person name="Gilroy R."/>
            <person name="Ravi A."/>
            <person name="Getino M."/>
            <person name="Pursley I."/>
            <person name="Horton D.L."/>
            <person name="Alikhan N.F."/>
            <person name="Baker D."/>
            <person name="Gharbi K."/>
            <person name="Hall N."/>
            <person name="Watson M."/>
            <person name="Adriaenssens E.M."/>
            <person name="Foster-Nyarko E."/>
            <person name="Jarju S."/>
            <person name="Secka A."/>
            <person name="Antonio M."/>
            <person name="Oren A."/>
            <person name="Chaudhuri R.R."/>
            <person name="La Ragione R."/>
            <person name="Hildebrand F."/>
            <person name="Pallen M.J."/>
        </authorList>
    </citation>
    <scope>NUCLEOTIDE SEQUENCE</scope>
    <source>
        <strain evidence="5">17073</strain>
    </source>
</reference>
<dbReference type="GO" id="GO:0016020">
    <property type="term" value="C:membrane"/>
    <property type="evidence" value="ECO:0007669"/>
    <property type="project" value="UniProtKB-UniRule"/>
</dbReference>
<protein>
    <submittedName>
        <fullName evidence="5">OmpA family protein</fullName>
    </submittedName>
</protein>
<dbReference type="Gene3D" id="3.30.1330.60">
    <property type="entry name" value="OmpA-like domain"/>
    <property type="match status" value="1"/>
</dbReference>
<evidence type="ECO:0000313" key="6">
    <source>
        <dbReference type="Proteomes" id="UP000824076"/>
    </source>
</evidence>
<dbReference type="Gene3D" id="2.40.160.20">
    <property type="match status" value="1"/>
</dbReference>
<keyword evidence="3" id="KW-0732">Signal</keyword>
<sequence length="393" mass="44002">MSKIFKLCSIAAIAVMLAPVTNAQESTQLNKDIYTHSWRDNWYIQLGAGAQMPLFEKNADDSNFDIDKTTAVYEVGVGHWFSPYFGFRFRGQGGALHYENSNLWKKMKYANVNLEITWDMFNSLGGVNDKRVFSIIPYIGVGGTYAWDYNGMGNIQNNDGSLMEHQGVLNATAGFEFRFRCHKNVDLYLDARATAMADNINNIAWKTGVDPVMSLTAGISINLGKEGRHVTKYTPYDCSGEIKKLNDRINELRGNLADTENQLRAAQAQLPCPEVTESAEPEVIEAPAVTPAIRFRINSARVSENDKVTLYDVAQMMKNNEDAKIIIKGYADKDTGTEEFNQKLSEDRANAVKDILVDYGVAEDRMEVQAVGVSAQPYSDNNKWNRVVLIEIK</sequence>
<organism evidence="5 6">
    <name type="scientific">Candidatus Limisoma intestinavium</name>
    <dbReference type="NCBI Taxonomy" id="2840856"/>
    <lineage>
        <taxon>Bacteria</taxon>
        <taxon>Pseudomonadati</taxon>
        <taxon>Bacteroidota</taxon>
        <taxon>Bacteroidia</taxon>
        <taxon>Bacteroidales</taxon>
        <taxon>Candidatus Limisoma</taxon>
    </lineage>
</organism>
<keyword evidence="1" id="KW-0472">Membrane</keyword>
<evidence type="ECO:0000256" key="1">
    <source>
        <dbReference type="PROSITE-ProRule" id="PRU00473"/>
    </source>
</evidence>
<comment type="caution">
    <text evidence="5">The sequence shown here is derived from an EMBL/GenBank/DDBJ whole genome shotgun (WGS) entry which is preliminary data.</text>
</comment>
<gene>
    <name evidence="5" type="ORF">IAD18_04040</name>
</gene>
<feature type="chain" id="PRO_5038931226" evidence="3">
    <location>
        <begin position="24"/>
        <end position="393"/>
    </location>
</feature>
<dbReference type="SUPFAM" id="SSF56925">
    <property type="entry name" value="OMPA-like"/>
    <property type="match status" value="1"/>
</dbReference>
<feature type="signal peptide" evidence="3">
    <location>
        <begin position="1"/>
        <end position="23"/>
    </location>
</feature>
<keyword evidence="2" id="KW-0175">Coiled coil</keyword>
<dbReference type="InterPro" id="IPR011250">
    <property type="entry name" value="OMP/PagP_B-barrel"/>
</dbReference>
<proteinExistence type="predicted"/>
<evidence type="ECO:0000313" key="5">
    <source>
        <dbReference type="EMBL" id="HIU38820.1"/>
    </source>
</evidence>
<dbReference type="InterPro" id="IPR006665">
    <property type="entry name" value="OmpA-like"/>
</dbReference>
<name>A0A9D1IKV6_9BACT</name>
<feature type="coiled-coil region" evidence="2">
    <location>
        <begin position="242"/>
        <end position="269"/>
    </location>
</feature>
<reference evidence="5" key="1">
    <citation type="submission" date="2020-10" db="EMBL/GenBank/DDBJ databases">
        <authorList>
            <person name="Gilroy R."/>
        </authorList>
    </citation>
    <scope>NUCLEOTIDE SEQUENCE</scope>
    <source>
        <strain evidence="5">17073</strain>
    </source>
</reference>
<dbReference type="AlphaFoldDB" id="A0A9D1IKV6"/>
<dbReference type="InterPro" id="IPR050330">
    <property type="entry name" value="Bact_OuterMem_StrucFunc"/>
</dbReference>
<dbReference type="PROSITE" id="PS51123">
    <property type="entry name" value="OMPA_2"/>
    <property type="match status" value="1"/>
</dbReference>
<dbReference type="PANTHER" id="PTHR30329:SF21">
    <property type="entry name" value="LIPOPROTEIN YIAD-RELATED"/>
    <property type="match status" value="1"/>
</dbReference>
<dbReference type="Pfam" id="PF00691">
    <property type="entry name" value="OmpA"/>
    <property type="match status" value="1"/>
</dbReference>
<evidence type="ECO:0000256" key="2">
    <source>
        <dbReference type="SAM" id="Coils"/>
    </source>
</evidence>
<dbReference type="CDD" id="cd07185">
    <property type="entry name" value="OmpA_C-like"/>
    <property type="match status" value="1"/>
</dbReference>
<feature type="domain" description="OmpA-like" evidence="4">
    <location>
        <begin position="282"/>
        <end position="393"/>
    </location>
</feature>
<dbReference type="InterPro" id="IPR036737">
    <property type="entry name" value="OmpA-like_sf"/>
</dbReference>
<accession>A0A9D1IKV6</accession>
<evidence type="ECO:0000259" key="4">
    <source>
        <dbReference type="PROSITE" id="PS51123"/>
    </source>
</evidence>
<dbReference type="PANTHER" id="PTHR30329">
    <property type="entry name" value="STATOR ELEMENT OF FLAGELLAR MOTOR COMPLEX"/>
    <property type="match status" value="1"/>
</dbReference>
<dbReference type="SUPFAM" id="SSF103088">
    <property type="entry name" value="OmpA-like"/>
    <property type="match status" value="1"/>
</dbReference>